<evidence type="ECO:0000256" key="1">
    <source>
        <dbReference type="ARBA" id="ARBA00005234"/>
    </source>
</evidence>
<evidence type="ECO:0000313" key="9">
    <source>
        <dbReference type="Proteomes" id="UP000078512"/>
    </source>
</evidence>
<organism evidence="8 9">
    <name type="scientific">Linnemannia elongata AG-77</name>
    <dbReference type="NCBI Taxonomy" id="1314771"/>
    <lineage>
        <taxon>Eukaryota</taxon>
        <taxon>Fungi</taxon>
        <taxon>Fungi incertae sedis</taxon>
        <taxon>Mucoromycota</taxon>
        <taxon>Mortierellomycotina</taxon>
        <taxon>Mortierellomycetes</taxon>
        <taxon>Mortierellales</taxon>
        <taxon>Mortierellaceae</taxon>
        <taxon>Linnemannia</taxon>
    </lineage>
</organism>
<feature type="non-terminal residue" evidence="8">
    <location>
        <position position="1"/>
    </location>
</feature>
<feature type="region of interest" description="Disordered" evidence="6">
    <location>
        <begin position="165"/>
        <end position="193"/>
    </location>
</feature>
<comment type="similarity">
    <text evidence="1">Belongs to the peptidase C48 family.</text>
</comment>
<dbReference type="GO" id="GO:0005634">
    <property type="term" value="C:nucleus"/>
    <property type="evidence" value="ECO:0007669"/>
    <property type="project" value="TreeGrafter"/>
</dbReference>
<dbReference type="SUPFAM" id="SSF54001">
    <property type="entry name" value="Cysteine proteinases"/>
    <property type="match status" value="1"/>
</dbReference>
<sequence>IAVHIEDLARLFESDFLNDILIEFGLKYIYEGLEKRNPELAKRTYIFNSFFYQRLIDKPAAYDAVKSWTNKIDLFAMDFIVVPICEKAHWYLAIITYPGLLLKEDSDDQFWTNSNESSIAASPMPSPARDSTSGSPAGSPVLTSVTESMDSLAGSTKDLLRIKGEHGIDQDAPDKTESATGRPKRIPRSIVPPPKQHNMSDCGLYLLHFAEVFLKSPHKLLDAIVVSCFVDLRALSHTGAFDFNRNHYFFPLLLR</sequence>
<evidence type="ECO:0000256" key="2">
    <source>
        <dbReference type="ARBA" id="ARBA00022553"/>
    </source>
</evidence>
<dbReference type="PANTHER" id="PTHR46896">
    <property type="entry name" value="SENTRIN-SPECIFIC PROTEASE"/>
    <property type="match status" value="1"/>
</dbReference>
<evidence type="ECO:0000256" key="4">
    <source>
        <dbReference type="ARBA" id="ARBA00022786"/>
    </source>
</evidence>
<dbReference type="InterPro" id="IPR038765">
    <property type="entry name" value="Papain-like_cys_pep_sf"/>
</dbReference>
<dbReference type="GO" id="GO:0006508">
    <property type="term" value="P:proteolysis"/>
    <property type="evidence" value="ECO:0007669"/>
    <property type="project" value="UniProtKB-KW"/>
</dbReference>
<dbReference type="GO" id="GO:0005737">
    <property type="term" value="C:cytoplasm"/>
    <property type="evidence" value="ECO:0007669"/>
    <property type="project" value="TreeGrafter"/>
</dbReference>
<dbReference type="GO" id="GO:0016926">
    <property type="term" value="P:protein desumoylation"/>
    <property type="evidence" value="ECO:0007669"/>
    <property type="project" value="TreeGrafter"/>
</dbReference>
<dbReference type="Gene3D" id="3.30.310.130">
    <property type="entry name" value="Ubiquitin-related"/>
    <property type="match status" value="1"/>
</dbReference>
<dbReference type="Pfam" id="PF02902">
    <property type="entry name" value="Peptidase_C48"/>
    <property type="match status" value="1"/>
</dbReference>
<dbReference type="STRING" id="1314771.A0A197JK67"/>
<dbReference type="Proteomes" id="UP000078512">
    <property type="component" value="Unassembled WGS sequence"/>
</dbReference>
<dbReference type="InterPro" id="IPR051947">
    <property type="entry name" value="Sentrin-specific_protease"/>
</dbReference>
<dbReference type="Gene3D" id="1.10.418.20">
    <property type="match status" value="1"/>
</dbReference>
<dbReference type="PANTHER" id="PTHR46896:SF3">
    <property type="entry name" value="FI06413P-RELATED"/>
    <property type="match status" value="1"/>
</dbReference>
<evidence type="ECO:0000256" key="3">
    <source>
        <dbReference type="ARBA" id="ARBA00022670"/>
    </source>
</evidence>
<proteinExistence type="inferred from homology"/>
<feature type="region of interest" description="Disordered" evidence="6">
    <location>
        <begin position="113"/>
        <end position="140"/>
    </location>
</feature>
<feature type="compositionally biased region" description="Polar residues" evidence="6">
    <location>
        <begin position="129"/>
        <end position="140"/>
    </location>
</feature>
<keyword evidence="2" id="KW-0597">Phosphoprotein</keyword>
<gene>
    <name evidence="8" type="ORF">K457DRAFT_901804</name>
</gene>
<dbReference type="AlphaFoldDB" id="A0A197JK67"/>
<keyword evidence="5" id="KW-0378">Hydrolase</keyword>
<protein>
    <recommendedName>
        <fullName evidence="7">Ubiquitin-like protease family profile domain-containing protein</fullName>
    </recommendedName>
</protein>
<dbReference type="InterPro" id="IPR003653">
    <property type="entry name" value="Peptidase_C48_C"/>
</dbReference>
<feature type="compositionally biased region" description="Basic and acidic residues" evidence="6">
    <location>
        <begin position="165"/>
        <end position="177"/>
    </location>
</feature>
<name>A0A197JK67_9FUNG</name>
<accession>A0A197JK67</accession>
<keyword evidence="4" id="KW-0833">Ubl conjugation pathway</keyword>
<dbReference type="OrthoDB" id="2431119at2759"/>
<evidence type="ECO:0000256" key="5">
    <source>
        <dbReference type="ARBA" id="ARBA00022801"/>
    </source>
</evidence>
<evidence type="ECO:0000256" key="6">
    <source>
        <dbReference type="SAM" id="MobiDB-lite"/>
    </source>
</evidence>
<dbReference type="PROSITE" id="PS50600">
    <property type="entry name" value="ULP_PROTEASE"/>
    <property type="match status" value="1"/>
</dbReference>
<keyword evidence="9" id="KW-1185">Reference proteome</keyword>
<dbReference type="GO" id="GO:0070139">
    <property type="term" value="F:SUMO-specific endopeptidase activity"/>
    <property type="evidence" value="ECO:0007669"/>
    <property type="project" value="TreeGrafter"/>
</dbReference>
<feature type="domain" description="Ubiquitin-like protease family profile" evidence="7">
    <location>
        <begin position="1"/>
        <end position="213"/>
    </location>
</feature>
<reference evidence="8 9" key="1">
    <citation type="submission" date="2016-05" db="EMBL/GenBank/DDBJ databases">
        <title>Genome sequencing reveals origins of a unique bacterial endosymbiosis in the earliest lineages of terrestrial Fungi.</title>
        <authorList>
            <consortium name="DOE Joint Genome Institute"/>
            <person name="Uehling J."/>
            <person name="Gryganskyi A."/>
            <person name="Hameed K."/>
            <person name="Tschaplinski T."/>
            <person name="Misztal P."/>
            <person name="Wu S."/>
            <person name="Desiro A."/>
            <person name="Vande Pol N."/>
            <person name="Du Z.-Y."/>
            <person name="Zienkiewicz A."/>
            <person name="Zienkiewicz K."/>
            <person name="Morin E."/>
            <person name="Tisserant E."/>
            <person name="Splivallo R."/>
            <person name="Hainaut M."/>
            <person name="Henrissat B."/>
            <person name="Ohm R."/>
            <person name="Kuo A."/>
            <person name="Yan J."/>
            <person name="Lipzen A."/>
            <person name="Nolan M."/>
            <person name="Labutti K."/>
            <person name="Barry K."/>
            <person name="Goldstein A."/>
            <person name="Labbe J."/>
            <person name="Schadt C."/>
            <person name="Tuskan G."/>
            <person name="Grigoriev I."/>
            <person name="Martin F."/>
            <person name="Vilgalys R."/>
            <person name="Bonito G."/>
        </authorList>
    </citation>
    <scope>NUCLEOTIDE SEQUENCE [LARGE SCALE GENOMIC DNA]</scope>
    <source>
        <strain evidence="8 9">AG-77</strain>
    </source>
</reference>
<evidence type="ECO:0000259" key="7">
    <source>
        <dbReference type="PROSITE" id="PS50600"/>
    </source>
</evidence>
<dbReference type="EMBL" id="KV442086">
    <property type="protein sequence ID" value="OAQ24901.1"/>
    <property type="molecule type" value="Genomic_DNA"/>
</dbReference>
<evidence type="ECO:0000313" key="8">
    <source>
        <dbReference type="EMBL" id="OAQ24901.1"/>
    </source>
</evidence>
<keyword evidence="3" id="KW-0645">Protease</keyword>